<protein>
    <recommendedName>
        <fullName evidence="3">FBD domain-containing protein</fullName>
    </recommendedName>
</protein>
<evidence type="ECO:0000313" key="2">
    <source>
        <dbReference type="EMBL" id="EMS48175.1"/>
    </source>
</evidence>
<feature type="compositionally biased region" description="Basic and acidic residues" evidence="1">
    <location>
        <begin position="49"/>
        <end position="62"/>
    </location>
</feature>
<dbReference type="STRING" id="4572.M7Z714"/>
<dbReference type="OMA" id="LCAFDIQ"/>
<evidence type="ECO:0008006" key="3">
    <source>
        <dbReference type="Google" id="ProtNLM"/>
    </source>
</evidence>
<accession>M7Z714</accession>
<evidence type="ECO:0000256" key="1">
    <source>
        <dbReference type="SAM" id="MobiDB-lite"/>
    </source>
</evidence>
<name>M7Z714_TRIUA</name>
<proteinExistence type="predicted"/>
<gene>
    <name evidence="2" type="ORF">TRIUR3_06309</name>
</gene>
<reference evidence="2" key="1">
    <citation type="journal article" date="2013" name="Nature">
        <title>Draft genome of the wheat A-genome progenitor Triticum urartu.</title>
        <authorList>
            <person name="Ling H.Q."/>
            <person name="Zhao S."/>
            <person name="Liu D."/>
            <person name="Wang J."/>
            <person name="Sun H."/>
            <person name="Zhang C."/>
            <person name="Fan H."/>
            <person name="Li D."/>
            <person name="Dong L."/>
            <person name="Tao Y."/>
            <person name="Gao C."/>
            <person name="Wu H."/>
            <person name="Li Y."/>
            <person name="Cui Y."/>
            <person name="Guo X."/>
            <person name="Zheng S."/>
            <person name="Wang B."/>
            <person name="Yu K."/>
            <person name="Liang Q."/>
            <person name="Yang W."/>
            <person name="Lou X."/>
            <person name="Chen J."/>
            <person name="Feng M."/>
            <person name="Jian J."/>
            <person name="Zhang X."/>
            <person name="Luo G."/>
            <person name="Jiang Y."/>
            <person name="Liu J."/>
            <person name="Wang Z."/>
            <person name="Sha Y."/>
            <person name="Zhang B."/>
            <person name="Wu H."/>
            <person name="Tang D."/>
            <person name="Shen Q."/>
            <person name="Xue P."/>
            <person name="Zou S."/>
            <person name="Wang X."/>
            <person name="Liu X."/>
            <person name="Wang F."/>
            <person name="Yang Y."/>
            <person name="An X."/>
            <person name="Dong Z."/>
            <person name="Zhang K."/>
            <person name="Zhang X."/>
            <person name="Luo M.C."/>
            <person name="Dvorak J."/>
            <person name="Tong Y."/>
            <person name="Wang J."/>
            <person name="Yang H."/>
            <person name="Li Z."/>
            <person name="Wang D."/>
            <person name="Zhang A."/>
            <person name="Wang J."/>
        </authorList>
    </citation>
    <scope>NUCLEOTIDE SEQUENCE</scope>
</reference>
<organism evidence="2">
    <name type="scientific">Triticum urartu</name>
    <name type="common">Red wild einkorn</name>
    <name type="synonym">Crithodium urartu</name>
    <dbReference type="NCBI Taxonomy" id="4572"/>
    <lineage>
        <taxon>Eukaryota</taxon>
        <taxon>Viridiplantae</taxon>
        <taxon>Streptophyta</taxon>
        <taxon>Embryophyta</taxon>
        <taxon>Tracheophyta</taxon>
        <taxon>Spermatophyta</taxon>
        <taxon>Magnoliopsida</taxon>
        <taxon>Liliopsida</taxon>
        <taxon>Poales</taxon>
        <taxon>Poaceae</taxon>
        <taxon>BOP clade</taxon>
        <taxon>Pooideae</taxon>
        <taxon>Triticodae</taxon>
        <taxon>Triticeae</taxon>
        <taxon>Triticinae</taxon>
        <taxon>Triticum</taxon>
    </lineage>
</organism>
<sequence length="557" mass="61926">MESVNGSRWVPWKTCGCIGGCSTRWWRRLGEAALNSGGGGQEEEYVDSGARREAVQTKKDDQGGAQEWRQGLETTMKLGNDNAGVQTGAANLQGAMGGRQRWMHVSSPSRVVGYAPSQLGRRSYMQDQLVEKEITYSNEAFGLAQSVEDLRVFVDHVLILRERTDLDTVEMIFDECSDDDEVYVKLWTRFAVMSKVHALTLHIQAPPYLWFDVLPLVSRHLRTLDLEGLCVQLSFLDFAGCPALEDLKMNLRDISVEKILSRSLKHLSITKCCFDCQLHVSTPGLVSLKLDDLTGTTPFLENMALLETAYVYLGDSCEDFCLNYDSGVYCGPSNITCEKCDLFNENCGSVLVLLGGISSAKHLKLISEFGKFIFSRDLKYCPTFSKLKTLLLNEYWCEAPGLDPLACILKNSPVLEKLTLQLFSKGPNHKVEMKGSFSSMERSSAIPEHLNIVEVKCTVVDERILKVLKFLCAFDIQTRTTPCGLVVGSDLVGTGTNVRIDWLGVVIQHLHILLSSGQQLKSDSYTTVSISVQDSASSKGEKIWVVGHLWTIQKCKA</sequence>
<dbReference type="PANTHER" id="PTHR34223">
    <property type="entry name" value="OS11G0201299 PROTEIN"/>
    <property type="match status" value="1"/>
</dbReference>
<dbReference type="EMBL" id="KD251654">
    <property type="protein sequence ID" value="EMS48175.1"/>
    <property type="molecule type" value="Genomic_DNA"/>
</dbReference>
<dbReference type="InterPro" id="IPR053197">
    <property type="entry name" value="F-box_SCFL_complex_component"/>
</dbReference>
<dbReference type="eggNOG" id="ENOG502S2XD">
    <property type="taxonomic scope" value="Eukaryota"/>
</dbReference>
<dbReference type="SUPFAM" id="SSF52047">
    <property type="entry name" value="RNI-like"/>
    <property type="match status" value="1"/>
</dbReference>
<dbReference type="AlphaFoldDB" id="M7Z714"/>
<feature type="region of interest" description="Disordered" evidence="1">
    <location>
        <begin position="33"/>
        <end position="65"/>
    </location>
</feature>
<dbReference type="PANTHER" id="PTHR34223:SF24">
    <property type="entry name" value="F-BOX DOMAIN-CONTAINING PROTEIN"/>
    <property type="match status" value="1"/>
</dbReference>